<dbReference type="InterPro" id="IPR023299">
    <property type="entry name" value="ATPase_P-typ_cyto_dom_N"/>
</dbReference>
<feature type="transmembrane region" description="Helical" evidence="8">
    <location>
        <begin position="116"/>
        <end position="133"/>
    </location>
</feature>
<keyword evidence="3" id="KW-0479">Metal-binding</keyword>
<keyword evidence="5" id="KW-0460">Magnesium</keyword>
<dbReference type="EMBL" id="CM018049">
    <property type="protein sequence ID" value="KAA8519186.1"/>
    <property type="molecule type" value="Genomic_DNA"/>
</dbReference>
<dbReference type="SUPFAM" id="SSF56784">
    <property type="entry name" value="HAD-like"/>
    <property type="match status" value="1"/>
</dbReference>
<dbReference type="Gene3D" id="3.40.1110.10">
    <property type="entry name" value="Calcium-transporting ATPase, cytoplasmic domain N"/>
    <property type="match status" value="2"/>
</dbReference>
<dbReference type="Pfam" id="PF00689">
    <property type="entry name" value="Cation_ATPase_C"/>
    <property type="match status" value="1"/>
</dbReference>
<dbReference type="Gene3D" id="1.20.1110.10">
    <property type="entry name" value="Calcium-transporting ATPase, transmembrane domain"/>
    <property type="match status" value="2"/>
</dbReference>
<dbReference type="SUPFAM" id="SSF81665">
    <property type="entry name" value="Calcium ATPase, transmembrane domain M"/>
    <property type="match status" value="1"/>
</dbReference>
<sequence>MPTSRDGLELTEIVEVPTLSQVSLDVDSGGNDDHNGNNRKLQQANIARIVKAKDLGSLREFGGVRGFAEALDTDLENGIPAHEDGLCCRHITCALPETQDPKQHFFHFVLNACNKYIIFLLLLCAVLSLVFGIKEEGLDTGWYEGAFIFNAVIVLVAVPSIHNFWYSQLSGKQKLSKRMELVVNVFRGGCQQEISISDVVLGDIVCLKVGQQVPADGLFINGESLKVDNESSVDDQNPFIFYGAKVINGNGRMLVTSVGMETVWGEMMSMVTNAPNKKTPLRVQLDKLNTCTQVIGLLITILILIILFLRFNLAKEHDGSDFPDLKGKPAAIRDFLDAIEKIVMKPRGKISILTTSLTLLLVGMAEGLPFVISTICTDKPCGLTSNQMEIDMFYIGEEFIIEDSIIAPDVSEALCSGISTPVLKLNSPSNSTEDPLSSWASLKWGMEMEDLKQQITIVEAKELNSKKEGCAVLIRKNGDNGESMSLHCKGLATTILAMCSHYYESSGTVKAIDKQKRKAFEQVIARMKFKHLKPIAYAYKKVDVQMLEEKDLILIGLLGLKHSCRKAIEACVNAGINFKLVSGDNVSELEAIALECGILMPNSDAVVHGEKFRNSTEKERMDMVERICIIGNCLPMDRLLLLKCLKKKGHIVAVVGFRTDETLTLKEADVGITIGSRSTEMARESSDIIVSSENFNFLVTIMMCGRCAYENIQKFIQLQLPGTIAWLLINPITTVHFGDAPITAIQVFWVFFTVAILGGLALLTEPPSNKLMEKPPVSRTDPLITRIMWRNIVPQASYQAAILVTFQFKGQPIVGINQKVSKTMIFNSFFLCQVFNQFTARELEKKNVFKGIHQNHWFWLAVGTMVVCQGLFIEIAHILGHSARLNGKHWACLFSSRDAFMGDGLAWEVHNRSHQRLVCETT</sequence>
<evidence type="ECO:0000256" key="2">
    <source>
        <dbReference type="ARBA" id="ARBA00022692"/>
    </source>
</evidence>
<dbReference type="GO" id="GO:0005886">
    <property type="term" value="C:plasma membrane"/>
    <property type="evidence" value="ECO:0007669"/>
    <property type="project" value="TreeGrafter"/>
</dbReference>
<keyword evidence="7 8" id="KW-0472">Membrane</keyword>
<evidence type="ECO:0000313" key="11">
    <source>
        <dbReference type="EMBL" id="KAA8519186.1"/>
    </source>
</evidence>
<dbReference type="Pfam" id="PF13246">
    <property type="entry name" value="Cation_ATPase"/>
    <property type="match status" value="1"/>
</dbReference>
<evidence type="ECO:0000259" key="10">
    <source>
        <dbReference type="Pfam" id="PF00689"/>
    </source>
</evidence>
<keyword evidence="2 8" id="KW-0812">Transmembrane</keyword>
<evidence type="ECO:0000256" key="8">
    <source>
        <dbReference type="SAM" id="Phobius"/>
    </source>
</evidence>
<name>A0A5J4ZNC5_9ASTE</name>
<dbReference type="Pfam" id="PF00122">
    <property type="entry name" value="E1-E2_ATPase"/>
    <property type="match status" value="1"/>
</dbReference>
<feature type="transmembrane region" description="Helical" evidence="8">
    <location>
        <begin position="857"/>
        <end position="879"/>
    </location>
</feature>
<dbReference type="InterPro" id="IPR008250">
    <property type="entry name" value="ATPase_P-typ_transduc_dom_A_sf"/>
</dbReference>
<feature type="transmembrane region" description="Helical" evidence="8">
    <location>
        <begin position="145"/>
        <end position="166"/>
    </location>
</feature>
<dbReference type="PANTHER" id="PTHR24093">
    <property type="entry name" value="CATION TRANSPORTING ATPASE"/>
    <property type="match status" value="1"/>
</dbReference>
<gene>
    <name evidence="11" type="ORF">F0562_013443</name>
</gene>
<evidence type="ECO:0000256" key="4">
    <source>
        <dbReference type="ARBA" id="ARBA00022837"/>
    </source>
</evidence>
<dbReference type="InterPro" id="IPR023298">
    <property type="entry name" value="ATPase_P-typ_TM_dom_sf"/>
</dbReference>
<dbReference type="InterPro" id="IPR036412">
    <property type="entry name" value="HAD-like_sf"/>
</dbReference>
<dbReference type="AlphaFoldDB" id="A0A5J4ZNC5"/>
<keyword evidence="4" id="KW-0106">Calcium</keyword>
<keyword evidence="6 8" id="KW-1133">Transmembrane helix</keyword>
<feature type="domain" description="Cation-transporting P-type ATPase C-terminal" evidence="10">
    <location>
        <begin position="740"/>
        <end position="893"/>
    </location>
</feature>
<dbReference type="GO" id="GO:0000166">
    <property type="term" value="F:nucleotide binding"/>
    <property type="evidence" value="ECO:0007669"/>
    <property type="project" value="InterPro"/>
</dbReference>
<evidence type="ECO:0000313" key="12">
    <source>
        <dbReference type="Proteomes" id="UP000325577"/>
    </source>
</evidence>
<evidence type="ECO:0000256" key="6">
    <source>
        <dbReference type="ARBA" id="ARBA00022989"/>
    </source>
</evidence>
<evidence type="ECO:0000259" key="9">
    <source>
        <dbReference type="Pfam" id="PF00122"/>
    </source>
</evidence>
<dbReference type="Proteomes" id="UP000325577">
    <property type="component" value="Linkage Group LG6"/>
</dbReference>
<dbReference type="OrthoDB" id="116380at2759"/>
<reference evidence="11 12" key="1">
    <citation type="submission" date="2019-09" db="EMBL/GenBank/DDBJ databases">
        <title>A chromosome-level genome assembly of the Chinese tupelo Nyssa sinensis.</title>
        <authorList>
            <person name="Yang X."/>
            <person name="Kang M."/>
            <person name="Yang Y."/>
            <person name="Xiong H."/>
            <person name="Wang M."/>
            <person name="Zhang Z."/>
            <person name="Wang Z."/>
            <person name="Wu H."/>
            <person name="Ma T."/>
            <person name="Liu J."/>
            <person name="Xi Z."/>
        </authorList>
    </citation>
    <scope>NUCLEOTIDE SEQUENCE [LARGE SCALE GENOMIC DNA]</scope>
    <source>
        <strain evidence="11">J267</strain>
        <tissue evidence="11">Leaf</tissue>
    </source>
</reference>
<organism evidence="11 12">
    <name type="scientific">Nyssa sinensis</name>
    <dbReference type="NCBI Taxonomy" id="561372"/>
    <lineage>
        <taxon>Eukaryota</taxon>
        <taxon>Viridiplantae</taxon>
        <taxon>Streptophyta</taxon>
        <taxon>Embryophyta</taxon>
        <taxon>Tracheophyta</taxon>
        <taxon>Spermatophyta</taxon>
        <taxon>Magnoliopsida</taxon>
        <taxon>eudicotyledons</taxon>
        <taxon>Gunneridae</taxon>
        <taxon>Pentapetalae</taxon>
        <taxon>asterids</taxon>
        <taxon>Cornales</taxon>
        <taxon>Nyssaceae</taxon>
        <taxon>Nyssa</taxon>
    </lineage>
</organism>
<dbReference type="InterPro" id="IPR059000">
    <property type="entry name" value="ATPase_P-type_domA"/>
</dbReference>
<feature type="transmembrane region" description="Helical" evidence="8">
    <location>
        <begin position="747"/>
        <end position="764"/>
    </location>
</feature>
<protein>
    <submittedName>
        <fullName evidence="11">Uncharacterized protein</fullName>
    </submittedName>
</protein>
<dbReference type="SUPFAM" id="SSF81660">
    <property type="entry name" value="Metal cation-transporting ATPase, ATP-binding domain N"/>
    <property type="match status" value="1"/>
</dbReference>
<accession>A0A5J4ZNC5</accession>
<comment type="subcellular location">
    <subcellularLocation>
        <location evidence="1">Membrane</location>
    </subcellularLocation>
</comment>
<dbReference type="PRINTS" id="PR00119">
    <property type="entry name" value="CATATPASE"/>
</dbReference>
<evidence type="ECO:0000256" key="7">
    <source>
        <dbReference type="ARBA" id="ARBA00023136"/>
    </source>
</evidence>
<dbReference type="InterPro" id="IPR023214">
    <property type="entry name" value="HAD_sf"/>
</dbReference>
<dbReference type="GO" id="GO:0005388">
    <property type="term" value="F:P-type calcium transporter activity"/>
    <property type="evidence" value="ECO:0007669"/>
    <property type="project" value="TreeGrafter"/>
</dbReference>
<evidence type="ECO:0000256" key="5">
    <source>
        <dbReference type="ARBA" id="ARBA00022842"/>
    </source>
</evidence>
<feature type="transmembrane region" description="Helical" evidence="8">
    <location>
        <begin position="350"/>
        <end position="372"/>
    </location>
</feature>
<feature type="transmembrane region" description="Helical" evidence="8">
    <location>
        <begin position="294"/>
        <end position="313"/>
    </location>
</feature>
<dbReference type="GO" id="GO:0046872">
    <property type="term" value="F:metal ion binding"/>
    <property type="evidence" value="ECO:0007669"/>
    <property type="project" value="UniProtKB-KW"/>
</dbReference>
<dbReference type="SUPFAM" id="SSF81653">
    <property type="entry name" value="Calcium ATPase, transduction domain A"/>
    <property type="match status" value="1"/>
</dbReference>
<dbReference type="Gene3D" id="2.70.150.10">
    <property type="entry name" value="Calcium-transporting ATPase, cytoplasmic transduction domain A"/>
    <property type="match status" value="1"/>
</dbReference>
<proteinExistence type="predicted"/>
<evidence type="ECO:0000256" key="3">
    <source>
        <dbReference type="ARBA" id="ARBA00022723"/>
    </source>
</evidence>
<keyword evidence="12" id="KW-1185">Reference proteome</keyword>
<dbReference type="Gene3D" id="3.40.50.1000">
    <property type="entry name" value="HAD superfamily/HAD-like"/>
    <property type="match status" value="1"/>
</dbReference>
<feature type="domain" description="P-type ATPase A" evidence="9">
    <location>
        <begin position="183"/>
        <end position="271"/>
    </location>
</feature>
<evidence type="ECO:0000256" key="1">
    <source>
        <dbReference type="ARBA" id="ARBA00004370"/>
    </source>
</evidence>
<dbReference type="InterPro" id="IPR006068">
    <property type="entry name" value="ATPase_P-typ_cation-transptr_C"/>
</dbReference>
<dbReference type="PANTHER" id="PTHR24093:SF470">
    <property type="entry name" value="CALCIUM-TRANSPORTING ATPASE 12, PLASMA MEMBRANE-TYPE-LIKE"/>
    <property type="match status" value="1"/>
</dbReference>